<protein>
    <recommendedName>
        <fullName evidence="3">Phage protein</fullName>
    </recommendedName>
</protein>
<name>A0ABU8SJF1_9LACO</name>
<reference evidence="1 2" key="1">
    <citation type="submission" date="2023-10" db="EMBL/GenBank/DDBJ databases">
        <title>Holzapfeliella saturejae sp. nov. isolated from Satureja montana flowers.</title>
        <authorList>
            <person name="Alcantara C."/>
            <person name="Zuniga M."/>
            <person name="Landete J.M."/>
            <person name="Monedero V."/>
        </authorList>
    </citation>
    <scope>NUCLEOTIDE SEQUENCE [LARGE SCALE GENOMIC DNA]</scope>
    <source>
        <strain evidence="1 2">He02</strain>
    </source>
</reference>
<comment type="caution">
    <text evidence="1">The sequence shown here is derived from an EMBL/GenBank/DDBJ whole genome shotgun (WGS) entry which is preliminary data.</text>
</comment>
<evidence type="ECO:0000313" key="2">
    <source>
        <dbReference type="Proteomes" id="UP001377804"/>
    </source>
</evidence>
<evidence type="ECO:0000313" key="1">
    <source>
        <dbReference type="EMBL" id="MEJ6348797.1"/>
    </source>
</evidence>
<accession>A0ABU8SJF1</accession>
<proteinExistence type="predicted"/>
<dbReference type="EMBL" id="JAWMWG010000003">
    <property type="protein sequence ID" value="MEJ6348797.1"/>
    <property type="molecule type" value="Genomic_DNA"/>
</dbReference>
<sequence length="175" mass="20689">MIKLDKEILKRTEQELKQRTTYKDLTVHGYKIKDLPVVKDDYSPAYLVSGEVYKQIEREIRKQQEKEAINVFSKWMAKVAHKNTSDYLNVVILNHGILYATDTLLVSNKKQTKKKIKRFLENPKTINGDKFSTETLLKSFVMQFDDKCYYFDVETKRIVSITDYDNLPQLKEVRL</sequence>
<evidence type="ECO:0008006" key="3">
    <source>
        <dbReference type="Google" id="ProtNLM"/>
    </source>
</evidence>
<gene>
    <name evidence="1" type="ORF">R4Y45_06150</name>
</gene>
<dbReference type="RefSeq" id="WP_339970300.1">
    <property type="nucleotide sequence ID" value="NZ_JAWMWG010000003.1"/>
</dbReference>
<keyword evidence="2" id="KW-1185">Reference proteome</keyword>
<dbReference type="Proteomes" id="UP001377804">
    <property type="component" value="Unassembled WGS sequence"/>
</dbReference>
<organism evidence="1 2">
    <name type="scientific">Holzapfeliella saturejae</name>
    <dbReference type="NCBI Taxonomy" id="3082953"/>
    <lineage>
        <taxon>Bacteria</taxon>
        <taxon>Bacillati</taxon>
        <taxon>Bacillota</taxon>
        <taxon>Bacilli</taxon>
        <taxon>Lactobacillales</taxon>
        <taxon>Lactobacillaceae</taxon>
        <taxon>Holzapfeliella</taxon>
    </lineage>
</organism>